<proteinExistence type="predicted"/>
<dbReference type="EMBL" id="CP080507">
    <property type="protein sequence ID" value="QYM78919.1"/>
    <property type="molecule type" value="Genomic_DNA"/>
</dbReference>
<dbReference type="KEGG" id="ole:K0B96_16685"/>
<organism evidence="1 2">
    <name type="scientific">Horticoccus luteus</name>
    <dbReference type="NCBI Taxonomy" id="2862869"/>
    <lineage>
        <taxon>Bacteria</taxon>
        <taxon>Pseudomonadati</taxon>
        <taxon>Verrucomicrobiota</taxon>
        <taxon>Opitutia</taxon>
        <taxon>Opitutales</taxon>
        <taxon>Opitutaceae</taxon>
        <taxon>Horticoccus</taxon>
    </lineage>
</organism>
<protein>
    <submittedName>
        <fullName evidence="1">Uncharacterized protein</fullName>
    </submittedName>
</protein>
<dbReference type="Proteomes" id="UP000825051">
    <property type="component" value="Chromosome"/>
</dbReference>
<dbReference type="RefSeq" id="WP_220162100.1">
    <property type="nucleotide sequence ID" value="NZ_CP080507.1"/>
</dbReference>
<gene>
    <name evidence="1" type="ORF">K0B96_16685</name>
</gene>
<sequence>MATPQPATVEIVPPKERSPSFLAVQKQLELGGTLYGYVDVDGDALKVARSFKDIMTEVAAAQPNLRSFAQHDYAAIATKLGLADVKAMGLSSVPDGTGFFRNRLFLYTPEGRHGLLAGLGGKPAPFTHLNLAPANTAVYSEADLDIAAVYQTVKDVVAEVAGEPASNKMEAAIKHASDSAKLSLLDLIYGLKGHSAMVLCIDSVKTMQMPPPASITLPAFSLLVCVDGVGPVVESALAQEAGFQRTDEGAFHVYTSAKPVAGFGWTPVFVVDGRDLYFATSRAFYDECRAQKTGLAQQPEFQQALDHVGHEGNGLSYVTPQFFDHLKRIEKLNPTLPPPLKQLITMIISRLPTPDQPLVGIRTNLPDGILVRSYMNRSFKQDLAMVSVYNPVTIGLMSAMAIPAFQKVRTSSQQKAVLNNLRQLSAAADQYYLENGVSTTTYDEIVGEKRYIKKIIPVMGENYREIRLEAGLPLRIRLPDGRMVEYGP</sequence>
<dbReference type="Gene3D" id="3.30.700.10">
    <property type="entry name" value="Glycoprotein, Type 4 Pilin"/>
    <property type="match status" value="1"/>
</dbReference>
<accession>A0A8F9TW70</accession>
<name>A0A8F9TW70_9BACT</name>
<evidence type="ECO:0000313" key="1">
    <source>
        <dbReference type="EMBL" id="QYM78919.1"/>
    </source>
</evidence>
<keyword evidence="2" id="KW-1185">Reference proteome</keyword>
<dbReference type="AlphaFoldDB" id="A0A8F9TW70"/>
<dbReference type="SUPFAM" id="SSF54523">
    <property type="entry name" value="Pili subunits"/>
    <property type="match status" value="1"/>
</dbReference>
<dbReference type="InterPro" id="IPR045584">
    <property type="entry name" value="Pilin-like"/>
</dbReference>
<evidence type="ECO:0000313" key="2">
    <source>
        <dbReference type="Proteomes" id="UP000825051"/>
    </source>
</evidence>
<reference evidence="1" key="1">
    <citation type="submission" date="2021-08" db="EMBL/GenBank/DDBJ databases">
        <title>Genome of a novel bacterium of the phylum Verrucomicrobia, Oleiharenicola sp. KSB-15.</title>
        <authorList>
            <person name="Chung J.-H."/>
            <person name="Ahn J.-H."/>
            <person name="Yoon Y."/>
            <person name="Kim D.-Y."/>
            <person name="An S.-H."/>
            <person name="Park I."/>
            <person name="Yeon J."/>
        </authorList>
    </citation>
    <scope>NUCLEOTIDE SEQUENCE</scope>
    <source>
        <strain evidence="1">KSB-15</strain>
    </source>
</reference>